<keyword evidence="8 12" id="KW-0663">Pyridoxal phosphate</keyword>
<dbReference type="PANTHER" id="PTHR48077:SF6">
    <property type="entry name" value="TRYPTOPHAN SYNTHASE"/>
    <property type="match status" value="1"/>
</dbReference>
<evidence type="ECO:0000256" key="6">
    <source>
        <dbReference type="ARBA" id="ARBA00022605"/>
    </source>
</evidence>
<evidence type="ECO:0000313" key="16">
    <source>
        <dbReference type="Proteomes" id="UP001375370"/>
    </source>
</evidence>
<dbReference type="InterPro" id="IPR001926">
    <property type="entry name" value="TrpB-like_PALP"/>
</dbReference>
<dbReference type="HAMAP" id="MF_00133">
    <property type="entry name" value="Trp_synth_beta"/>
    <property type="match status" value="1"/>
</dbReference>
<proteinExistence type="inferred from homology"/>
<dbReference type="InterPro" id="IPR036052">
    <property type="entry name" value="TrpB-like_PALP_sf"/>
</dbReference>
<evidence type="ECO:0000313" key="15">
    <source>
        <dbReference type="EMBL" id="WWX25288.1"/>
    </source>
</evidence>
<dbReference type="Gene3D" id="3.40.50.1100">
    <property type="match status" value="2"/>
</dbReference>
<feature type="modified residue" description="N6-(pyridoxal phosphate)lysine" evidence="12">
    <location>
        <position position="112"/>
    </location>
</feature>
<dbReference type="InterPro" id="IPR006316">
    <property type="entry name" value="Trp_synth_b-like"/>
</dbReference>
<dbReference type="PIRSF" id="PIRSF500824">
    <property type="entry name" value="TrpB_prok"/>
    <property type="match status" value="1"/>
</dbReference>
<dbReference type="RefSeq" id="WP_338737428.1">
    <property type="nucleotide sequence ID" value="NZ_CP146612.1"/>
</dbReference>
<evidence type="ECO:0000256" key="1">
    <source>
        <dbReference type="ARBA" id="ARBA00001933"/>
    </source>
</evidence>
<dbReference type="InterPro" id="IPR023026">
    <property type="entry name" value="Trp_synth_beta/beta-like"/>
</dbReference>
<feature type="domain" description="Tryptophan synthase beta chain-like PALP" evidence="14">
    <location>
        <begin position="75"/>
        <end position="414"/>
    </location>
</feature>
<keyword evidence="10 12" id="KW-0456">Lyase</keyword>
<comment type="similarity">
    <text evidence="4 12">Belongs to the TrpB family.</text>
</comment>
<sequence>MEHTKYLLTEKEMPTSWYNIQADLPKPLAPAIHPGTMQPLGPADLAPLFPMELIMQEVSQERYIDIPGEVIDIYKAWRPTTLYRARALEKALDTPAKIFYKYEGSSPAGSHKPNTAVPQAFYNKKEGIKRLTTETGAGQWGSSMAFACCQFDIELKVYMVKVSYQQKPYRRMMMETWGAQCVPSPSPDTNSGRAALAEDPNSPGSLGLAISEAVEDAAPRADSHYSLGSVLNHVLMHQTVIGLESLKQMEMAGEYPDVVIGCVGGGSNFGGMALPFVHQNLTAGKNTRIIAVEPSSCPTLTKGKFAFDYGDVAAMAPIVKMFTLGHKFMPPPVHAGGLRYHGMSPIISHLYDLGLIEAKAVLQLPTFEAGIQFARTEGFISAPETNHAIRATIDEALRCRESGEKKVILFSHSGHGHFDLAAYDAYLSGKLADYEYPEALVESALKDLPQCLLG</sequence>
<evidence type="ECO:0000256" key="7">
    <source>
        <dbReference type="ARBA" id="ARBA00022822"/>
    </source>
</evidence>
<evidence type="ECO:0000256" key="13">
    <source>
        <dbReference type="SAM" id="MobiDB-lite"/>
    </source>
</evidence>
<keyword evidence="6 12" id="KW-0028">Amino-acid biosynthesis</keyword>
<comment type="catalytic activity">
    <reaction evidence="11 12">
        <text>(1S,2R)-1-C-(indol-3-yl)glycerol 3-phosphate + L-serine = D-glyceraldehyde 3-phosphate + L-tryptophan + H2O</text>
        <dbReference type="Rhea" id="RHEA:10532"/>
        <dbReference type="ChEBI" id="CHEBI:15377"/>
        <dbReference type="ChEBI" id="CHEBI:33384"/>
        <dbReference type="ChEBI" id="CHEBI:57912"/>
        <dbReference type="ChEBI" id="CHEBI:58866"/>
        <dbReference type="ChEBI" id="CHEBI:59776"/>
        <dbReference type="EC" id="4.2.1.20"/>
    </reaction>
</comment>
<accession>A0ABZ2J4R2</accession>
<dbReference type="NCBIfam" id="TIGR01415">
    <property type="entry name" value="trpB_rel"/>
    <property type="match status" value="1"/>
</dbReference>
<comment type="cofactor">
    <cofactor evidence="1 12">
        <name>pyridoxal 5'-phosphate</name>
        <dbReference type="ChEBI" id="CHEBI:597326"/>
    </cofactor>
</comment>
<evidence type="ECO:0000256" key="12">
    <source>
        <dbReference type="HAMAP-Rule" id="MF_00133"/>
    </source>
</evidence>
<comment type="function">
    <text evidence="2 12">The beta subunit is responsible for the synthesis of L-tryptophan from indole and L-serine.</text>
</comment>
<dbReference type="NCBIfam" id="NF009057">
    <property type="entry name" value="PRK12391.1"/>
    <property type="match status" value="1"/>
</dbReference>
<evidence type="ECO:0000256" key="8">
    <source>
        <dbReference type="ARBA" id="ARBA00022898"/>
    </source>
</evidence>
<name>A0ABZ2J4R2_9CHLR</name>
<feature type="region of interest" description="Disordered" evidence="13">
    <location>
        <begin position="182"/>
        <end position="201"/>
    </location>
</feature>
<evidence type="ECO:0000256" key="10">
    <source>
        <dbReference type="ARBA" id="ARBA00023239"/>
    </source>
</evidence>
<evidence type="ECO:0000256" key="4">
    <source>
        <dbReference type="ARBA" id="ARBA00009982"/>
    </source>
</evidence>
<protein>
    <recommendedName>
        <fullName evidence="12">Tryptophan synthase beta chain</fullName>
        <ecNumber evidence="12">4.2.1.20</ecNumber>
    </recommendedName>
</protein>
<dbReference type="EC" id="4.2.1.20" evidence="12"/>
<dbReference type="PANTHER" id="PTHR48077">
    <property type="entry name" value="TRYPTOPHAN SYNTHASE-RELATED"/>
    <property type="match status" value="1"/>
</dbReference>
<evidence type="ECO:0000256" key="3">
    <source>
        <dbReference type="ARBA" id="ARBA00004733"/>
    </source>
</evidence>
<organism evidence="15 16">
    <name type="scientific">Candidatus Dehalogenimonas loeffleri</name>
    <dbReference type="NCBI Taxonomy" id="3127115"/>
    <lineage>
        <taxon>Bacteria</taxon>
        <taxon>Bacillati</taxon>
        <taxon>Chloroflexota</taxon>
        <taxon>Dehalococcoidia</taxon>
        <taxon>Dehalococcoidales</taxon>
        <taxon>Dehalococcoidaceae</taxon>
        <taxon>Dehalogenimonas</taxon>
    </lineage>
</organism>
<dbReference type="Proteomes" id="UP001375370">
    <property type="component" value="Chromosome"/>
</dbReference>
<dbReference type="PIRSF" id="PIRSF001413">
    <property type="entry name" value="Trp_syn_beta"/>
    <property type="match status" value="1"/>
</dbReference>
<dbReference type="Pfam" id="PF00291">
    <property type="entry name" value="PALP"/>
    <property type="match status" value="1"/>
</dbReference>
<keyword evidence="7 12" id="KW-0822">Tryptophan biosynthesis</keyword>
<evidence type="ECO:0000256" key="5">
    <source>
        <dbReference type="ARBA" id="ARBA00011270"/>
    </source>
</evidence>
<dbReference type="EMBL" id="CP146612">
    <property type="protein sequence ID" value="WWX25288.1"/>
    <property type="molecule type" value="Genomic_DNA"/>
</dbReference>
<keyword evidence="9 12" id="KW-0057">Aromatic amino acid biosynthesis</keyword>
<gene>
    <name evidence="12" type="primary">trpB</name>
    <name evidence="15" type="ORF">V8247_08530</name>
</gene>
<evidence type="ECO:0000256" key="11">
    <source>
        <dbReference type="ARBA" id="ARBA00049047"/>
    </source>
</evidence>
<evidence type="ECO:0000256" key="9">
    <source>
        <dbReference type="ARBA" id="ARBA00023141"/>
    </source>
</evidence>
<keyword evidence="16" id="KW-1185">Reference proteome</keyword>
<reference evidence="15 16" key="1">
    <citation type="submission" date="2024-03" db="EMBL/GenBank/DDBJ databases">
        <title>A Dehalogenimonas Isolated from Estuarine Sediments Dihaloeliminates Chlorinated Alkanes.</title>
        <authorList>
            <person name="Yang Y."/>
            <person name="Wang H."/>
        </authorList>
    </citation>
    <scope>NUCLEOTIDE SEQUENCE [LARGE SCALE GENOMIC DNA]</scope>
    <source>
        <strain evidence="15 16">W</strain>
    </source>
</reference>
<evidence type="ECO:0000259" key="14">
    <source>
        <dbReference type="Pfam" id="PF00291"/>
    </source>
</evidence>
<comment type="subunit">
    <text evidence="5 12">Tetramer of two alpha and two beta chains.</text>
</comment>
<evidence type="ECO:0000256" key="2">
    <source>
        <dbReference type="ARBA" id="ARBA00002786"/>
    </source>
</evidence>
<dbReference type="SUPFAM" id="SSF53686">
    <property type="entry name" value="Tryptophan synthase beta subunit-like PLP-dependent enzymes"/>
    <property type="match status" value="1"/>
</dbReference>
<comment type="pathway">
    <text evidence="3 12">Amino-acid biosynthesis; L-tryptophan biosynthesis; L-tryptophan from chorismate: step 5/5.</text>
</comment>